<gene>
    <name evidence="1" type="ORF">V5O48_014456</name>
</gene>
<sequence>MQVERLDTIKTYKPVVTNLTKEAHTTFFLLSKPLLRPLAYIPTLDLTNSVGISITVADVNDQKAISASLAPPMANCLVTIPADEGKRTTFAAKFELEAGVAWYMSEADTSTFQDKIKNNIEYALLAGAASVYIDERFVSGVERPPSVPRKALAALQASTNLFEYPTTSFRGKPPRAGFTRNSIAMSTSGG</sequence>
<accession>A0ABR3EXI8</accession>
<dbReference type="Proteomes" id="UP001465976">
    <property type="component" value="Unassembled WGS sequence"/>
</dbReference>
<reference evidence="1 2" key="1">
    <citation type="submission" date="2024-02" db="EMBL/GenBank/DDBJ databases">
        <title>A draft genome for the cacao thread blight pathogen Marasmius crinis-equi.</title>
        <authorList>
            <person name="Cohen S.P."/>
            <person name="Baruah I.K."/>
            <person name="Amoako-Attah I."/>
            <person name="Bukari Y."/>
            <person name="Meinhardt L.W."/>
            <person name="Bailey B.A."/>
        </authorList>
    </citation>
    <scope>NUCLEOTIDE SEQUENCE [LARGE SCALE GENOMIC DNA]</scope>
    <source>
        <strain evidence="1 2">GH-76</strain>
    </source>
</reference>
<protein>
    <submittedName>
        <fullName evidence="1">Uncharacterized protein</fullName>
    </submittedName>
</protein>
<evidence type="ECO:0000313" key="2">
    <source>
        <dbReference type="Proteomes" id="UP001465976"/>
    </source>
</evidence>
<evidence type="ECO:0000313" key="1">
    <source>
        <dbReference type="EMBL" id="KAL0567533.1"/>
    </source>
</evidence>
<proteinExistence type="predicted"/>
<dbReference type="EMBL" id="JBAHYK010001562">
    <property type="protein sequence ID" value="KAL0567533.1"/>
    <property type="molecule type" value="Genomic_DNA"/>
</dbReference>
<organism evidence="1 2">
    <name type="scientific">Marasmius crinis-equi</name>
    <dbReference type="NCBI Taxonomy" id="585013"/>
    <lineage>
        <taxon>Eukaryota</taxon>
        <taxon>Fungi</taxon>
        <taxon>Dikarya</taxon>
        <taxon>Basidiomycota</taxon>
        <taxon>Agaricomycotina</taxon>
        <taxon>Agaricomycetes</taxon>
        <taxon>Agaricomycetidae</taxon>
        <taxon>Agaricales</taxon>
        <taxon>Marasmiineae</taxon>
        <taxon>Marasmiaceae</taxon>
        <taxon>Marasmius</taxon>
    </lineage>
</organism>
<comment type="caution">
    <text evidence="1">The sequence shown here is derived from an EMBL/GenBank/DDBJ whole genome shotgun (WGS) entry which is preliminary data.</text>
</comment>
<name>A0ABR3EXI8_9AGAR</name>
<keyword evidence="2" id="KW-1185">Reference proteome</keyword>